<feature type="domain" description="Solute-binding protein family 5" evidence="5">
    <location>
        <begin position="99"/>
        <end position="462"/>
    </location>
</feature>
<dbReference type="Gene3D" id="3.90.76.10">
    <property type="entry name" value="Dipeptide-binding Protein, Domain 1"/>
    <property type="match status" value="1"/>
</dbReference>
<comment type="caution">
    <text evidence="6">The sequence shown here is derived from an EMBL/GenBank/DDBJ whole genome shotgun (WGS) entry which is preliminary data.</text>
</comment>
<evidence type="ECO:0000313" key="7">
    <source>
        <dbReference type="Proteomes" id="UP001243009"/>
    </source>
</evidence>
<dbReference type="PANTHER" id="PTHR30290">
    <property type="entry name" value="PERIPLASMIC BINDING COMPONENT OF ABC TRANSPORTER"/>
    <property type="match status" value="1"/>
</dbReference>
<dbReference type="CDD" id="cd08512">
    <property type="entry name" value="PBP2_NikA_DppA_OppA_like_7"/>
    <property type="match status" value="1"/>
</dbReference>
<dbReference type="Proteomes" id="UP001243009">
    <property type="component" value="Unassembled WGS sequence"/>
</dbReference>
<sequence>MPTPIHRRHLLQGTAGLAAASAKPGDAIAADPPKTMVIASPATPQGLDLEYDVSLGTVDASGALYDTLIAFRKIPDAASPEVLREDTGVHSDLPGGLALEGRLAESWELSPDGTRVAFTLRQGVKSNWGNTLTAEDVKYSWDRRFHSKGNGAFMARMLGITDPAQVKVESPQVVSFNLPQPTPLILKLHCNLSAPIFDATKMKAVATSADPWAVEFTKNNSAGFGPYALGQMVRGQQAVFRARPDYYGPKPFFDTVVMREVPSSASRLSLLQGGAVDMAQFLSPREYMSLQSSPATTYDAVASSYALWLELNAKIKPFDNPKVRQAMNYLMPREQVIKTVYYDLANKQTACIPEGYPMADDSFFSYDENVETAKRLLTEAGYPDGFRTSISYDAGNPVQEPIALIYQTSLRRVGIEAVLDKLPAGVFYENVSRRQKPIIFYLDSPWTPDPGYSTALYFSSKSFVNYSNYENARVDELIQQGMLVVDDGRRKEIFTEVQKIIMAEAPWVFMVYPKYAIARKKNIAGLTYYTSNNLRFQDFRRV</sequence>
<dbReference type="Gene3D" id="3.10.105.10">
    <property type="entry name" value="Dipeptide-binding Protein, Domain 3"/>
    <property type="match status" value="1"/>
</dbReference>
<dbReference type="SUPFAM" id="SSF53850">
    <property type="entry name" value="Periplasmic binding protein-like II"/>
    <property type="match status" value="1"/>
</dbReference>
<keyword evidence="7" id="KW-1185">Reference proteome</keyword>
<evidence type="ECO:0000313" key="6">
    <source>
        <dbReference type="EMBL" id="MDO9710405.1"/>
    </source>
</evidence>
<evidence type="ECO:0000256" key="2">
    <source>
        <dbReference type="ARBA" id="ARBA00005695"/>
    </source>
</evidence>
<name>A0ABT9E2T4_9PROT</name>
<keyword evidence="3" id="KW-0813">Transport</keyword>
<dbReference type="Gene3D" id="3.40.190.10">
    <property type="entry name" value="Periplasmic binding protein-like II"/>
    <property type="match status" value="1"/>
</dbReference>
<proteinExistence type="inferred from homology"/>
<protein>
    <submittedName>
        <fullName evidence="6">ABC transporter substrate-binding protein</fullName>
    </submittedName>
</protein>
<accession>A0ABT9E2T4</accession>
<gene>
    <name evidence="6" type="ORF">Q7A36_18770</name>
</gene>
<evidence type="ECO:0000256" key="1">
    <source>
        <dbReference type="ARBA" id="ARBA00004418"/>
    </source>
</evidence>
<dbReference type="Pfam" id="PF00496">
    <property type="entry name" value="SBP_bac_5"/>
    <property type="match status" value="1"/>
</dbReference>
<dbReference type="InterPro" id="IPR039424">
    <property type="entry name" value="SBP_5"/>
</dbReference>
<evidence type="ECO:0000256" key="4">
    <source>
        <dbReference type="ARBA" id="ARBA00022729"/>
    </source>
</evidence>
<dbReference type="PROSITE" id="PS51318">
    <property type="entry name" value="TAT"/>
    <property type="match status" value="1"/>
</dbReference>
<dbReference type="InterPro" id="IPR006311">
    <property type="entry name" value="TAT_signal"/>
</dbReference>
<comment type="subcellular location">
    <subcellularLocation>
        <location evidence="1">Periplasm</location>
    </subcellularLocation>
</comment>
<dbReference type="RefSeq" id="WP_305105267.1">
    <property type="nucleotide sequence ID" value="NZ_JAUTWS010000017.1"/>
</dbReference>
<dbReference type="EMBL" id="JAUTWS010000017">
    <property type="protein sequence ID" value="MDO9710405.1"/>
    <property type="molecule type" value="Genomic_DNA"/>
</dbReference>
<evidence type="ECO:0000256" key="3">
    <source>
        <dbReference type="ARBA" id="ARBA00022448"/>
    </source>
</evidence>
<keyword evidence="4" id="KW-0732">Signal</keyword>
<dbReference type="PANTHER" id="PTHR30290:SF10">
    <property type="entry name" value="PERIPLASMIC OLIGOPEPTIDE-BINDING PROTEIN-RELATED"/>
    <property type="match status" value="1"/>
</dbReference>
<dbReference type="InterPro" id="IPR000914">
    <property type="entry name" value="SBP_5_dom"/>
</dbReference>
<evidence type="ECO:0000259" key="5">
    <source>
        <dbReference type="Pfam" id="PF00496"/>
    </source>
</evidence>
<reference evidence="6 7" key="1">
    <citation type="submission" date="2023-08" db="EMBL/GenBank/DDBJ databases">
        <title>The draft genome sequence of Paracraurococcus sp. LOR1-02.</title>
        <authorList>
            <person name="Kingkaew E."/>
            <person name="Tanasupawat S."/>
        </authorList>
    </citation>
    <scope>NUCLEOTIDE SEQUENCE [LARGE SCALE GENOMIC DNA]</scope>
    <source>
        <strain evidence="6 7">LOR1-02</strain>
    </source>
</reference>
<organism evidence="6 7">
    <name type="scientific">Paracraurococcus lichenis</name>
    <dbReference type="NCBI Taxonomy" id="3064888"/>
    <lineage>
        <taxon>Bacteria</taxon>
        <taxon>Pseudomonadati</taxon>
        <taxon>Pseudomonadota</taxon>
        <taxon>Alphaproteobacteria</taxon>
        <taxon>Acetobacterales</taxon>
        <taxon>Roseomonadaceae</taxon>
        <taxon>Paracraurococcus</taxon>
    </lineage>
</organism>
<comment type="similarity">
    <text evidence="2">Belongs to the bacterial solute-binding protein 5 family.</text>
</comment>